<dbReference type="RefSeq" id="WP_200267358.1">
    <property type="nucleotide sequence ID" value="NZ_JAENIJ010000003.1"/>
</dbReference>
<feature type="domain" description="Ice-binding protein C-terminal" evidence="2">
    <location>
        <begin position="243"/>
        <end position="265"/>
    </location>
</feature>
<evidence type="ECO:0000313" key="3">
    <source>
        <dbReference type="EMBL" id="MBK1881293.1"/>
    </source>
</evidence>
<evidence type="ECO:0000256" key="1">
    <source>
        <dbReference type="SAM" id="SignalP"/>
    </source>
</evidence>
<feature type="chain" id="PRO_5036675762" evidence="1">
    <location>
        <begin position="21"/>
        <end position="266"/>
    </location>
</feature>
<dbReference type="EMBL" id="JAENIJ010000003">
    <property type="protein sequence ID" value="MBK1881293.1"/>
    <property type="molecule type" value="Genomic_DNA"/>
</dbReference>
<dbReference type="AlphaFoldDB" id="A0A934S3M4"/>
<keyword evidence="1" id="KW-0732">Signal</keyword>
<accession>A0A934S3M4</accession>
<sequence length="266" mass="28218">MMRFSVAGIFTAALTCSAHAVTTVVGYDEADYAITGYPFVEVDLGISSSTALWDGLSSDDLPGYPKFPGSGDWPSAISPNSGNSTAVVEKVSNGAGGGAYPSSGSLYFGGQSLGDIDGGIIRAYDATPIEDVATVVFQIQIGDALVWSFYQEQMPTLSYMTVSGAIATISATYESYYGMIESPGYTGYDIGVRTYAFQWDLSGVEEEISEIWVSVNAVQHAQIYGMQLDEGAVVYTESILPASIPEPSFILLGAIGMFGLLARRRV</sequence>
<name>A0A934S3M4_9BACT</name>
<keyword evidence="4" id="KW-1185">Reference proteome</keyword>
<evidence type="ECO:0000313" key="4">
    <source>
        <dbReference type="Proteomes" id="UP000603141"/>
    </source>
</evidence>
<comment type="caution">
    <text evidence="3">The sequence shown here is derived from an EMBL/GenBank/DDBJ whole genome shotgun (WGS) entry which is preliminary data.</text>
</comment>
<organism evidence="3 4">
    <name type="scientific">Luteolibacter pohnpeiensis</name>
    <dbReference type="NCBI Taxonomy" id="454153"/>
    <lineage>
        <taxon>Bacteria</taxon>
        <taxon>Pseudomonadati</taxon>
        <taxon>Verrucomicrobiota</taxon>
        <taxon>Verrucomicrobiia</taxon>
        <taxon>Verrucomicrobiales</taxon>
        <taxon>Verrucomicrobiaceae</taxon>
        <taxon>Luteolibacter</taxon>
    </lineage>
</organism>
<dbReference type="InterPro" id="IPR013424">
    <property type="entry name" value="Ice-binding_C"/>
</dbReference>
<dbReference type="Proteomes" id="UP000603141">
    <property type="component" value="Unassembled WGS sequence"/>
</dbReference>
<feature type="signal peptide" evidence="1">
    <location>
        <begin position="1"/>
        <end position="20"/>
    </location>
</feature>
<protein>
    <submittedName>
        <fullName evidence="3">PEP-CTERM sorting domain-containing protein</fullName>
    </submittedName>
</protein>
<reference evidence="3" key="1">
    <citation type="submission" date="2021-01" db="EMBL/GenBank/DDBJ databases">
        <title>Modified the classification status of verrucomicrobia.</title>
        <authorList>
            <person name="Feng X."/>
        </authorList>
    </citation>
    <scope>NUCLEOTIDE SEQUENCE</scope>
    <source>
        <strain evidence="3">KCTC 22041</strain>
    </source>
</reference>
<gene>
    <name evidence="3" type="ORF">JIN85_02635</name>
</gene>
<dbReference type="Pfam" id="PF07589">
    <property type="entry name" value="PEP-CTERM"/>
    <property type="match status" value="1"/>
</dbReference>
<proteinExistence type="predicted"/>
<evidence type="ECO:0000259" key="2">
    <source>
        <dbReference type="Pfam" id="PF07589"/>
    </source>
</evidence>